<dbReference type="Proteomes" id="UP000187941">
    <property type="component" value="Chromosome"/>
</dbReference>
<name>A0A1P9WYQ2_9BACT</name>
<proteinExistence type="predicted"/>
<organism evidence="2 3">
    <name type="scientific">Spirosoma montaniterrae</name>
    <dbReference type="NCBI Taxonomy" id="1178516"/>
    <lineage>
        <taxon>Bacteria</taxon>
        <taxon>Pseudomonadati</taxon>
        <taxon>Bacteroidota</taxon>
        <taxon>Cytophagia</taxon>
        <taxon>Cytophagales</taxon>
        <taxon>Cytophagaceae</taxon>
        <taxon>Spirosoma</taxon>
    </lineage>
</organism>
<evidence type="ECO:0000313" key="2">
    <source>
        <dbReference type="EMBL" id="AQG80483.1"/>
    </source>
</evidence>
<dbReference type="STRING" id="1178516.AWR27_14820"/>
<evidence type="ECO:0000313" key="3">
    <source>
        <dbReference type="Proteomes" id="UP000187941"/>
    </source>
</evidence>
<dbReference type="KEGG" id="smon:AWR27_14820"/>
<dbReference type="EMBL" id="CP014263">
    <property type="protein sequence ID" value="AQG80483.1"/>
    <property type="molecule type" value="Genomic_DNA"/>
</dbReference>
<protein>
    <submittedName>
        <fullName evidence="2">Uncharacterized protein</fullName>
    </submittedName>
</protein>
<gene>
    <name evidence="2" type="ORF">AWR27_14820</name>
</gene>
<sequence>MTIACSTEPTLEPANQSPDGAESRLDNAIVGDTLAVVKYANGNFVSFYEFAPGEVAIRHSLVLPDKPGAERARMAATEHIDDVLDQLSAENKSLVDIYKAISTTPESDVMNRLAKAQARLTTAKAAPKEPQSFPDEPVPSQQARAASARSAAAGCAPDYYNDSYGAQWFIDHYINENRFRKSMTNEAYARIRTENDSWTKVAAMAADFGTGIHFSGERFLPCPLFGIGGGCRWEHRWGFDIAPRGVEVWYIYSDKAYSSKAAGYDPCRRVHLGVCNDTPNINAWNF</sequence>
<feature type="compositionally biased region" description="Polar residues" evidence="1">
    <location>
        <begin position="1"/>
        <end position="18"/>
    </location>
</feature>
<feature type="region of interest" description="Disordered" evidence="1">
    <location>
        <begin position="1"/>
        <end position="22"/>
    </location>
</feature>
<dbReference type="AlphaFoldDB" id="A0A1P9WYQ2"/>
<accession>A0A1P9WYQ2</accession>
<feature type="region of interest" description="Disordered" evidence="1">
    <location>
        <begin position="120"/>
        <end position="146"/>
    </location>
</feature>
<keyword evidence="3" id="KW-1185">Reference proteome</keyword>
<evidence type="ECO:0000256" key="1">
    <source>
        <dbReference type="SAM" id="MobiDB-lite"/>
    </source>
</evidence>
<reference evidence="2 3" key="1">
    <citation type="submission" date="2016-01" db="EMBL/GenBank/DDBJ databases">
        <authorList>
            <person name="Oliw E.H."/>
        </authorList>
    </citation>
    <scope>NUCLEOTIDE SEQUENCE [LARGE SCALE GENOMIC DNA]</scope>
    <source>
        <strain evidence="2 3">DY10</strain>
    </source>
</reference>